<sequence length="35" mass="4222">MIILIDKFSYQYEKIMNHPGSDAENKKDKGYFHFL</sequence>
<evidence type="ECO:0000313" key="2">
    <source>
        <dbReference type="Proteomes" id="UP000003240"/>
    </source>
</evidence>
<evidence type="ECO:0000313" key="1">
    <source>
        <dbReference type="EMBL" id="EGO64498.1"/>
    </source>
</evidence>
<dbReference type="AlphaFoldDB" id="F7NHF1"/>
<comment type="caution">
    <text evidence="1">The sequence shown here is derived from an EMBL/GenBank/DDBJ whole genome shotgun (WGS) entry which is preliminary data.</text>
</comment>
<dbReference type="EMBL" id="AFGF01000054">
    <property type="protein sequence ID" value="EGO64498.1"/>
    <property type="molecule type" value="Genomic_DNA"/>
</dbReference>
<proteinExistence type="predicted"/>
<gene>
    <name evidence="1" type="ORF">ALO_07483</name>
</gene>
<reference evidence="1 2" key="1">
    <citation type="journal article" date="2011" name="EMBO J.">
        <title>Structural diversity of bacterial flagellar motors.</title>
        <authorList>
            <person name="Chen S."/>
            <person name="Beeby M."/>
            <person name="Murphy G.E."/>
            <person name="Leadbetter J.R."/>
            <person name="Hendrixson D.R."/>
            <person name="Briegel A."/>
            <person name="Li Z."/>
            <person name="Shi J."/>
            <person name="Tocheva E.I."/>
            <person name="Muller A."/>
            <person name="Dobro M.J."/>
            <person name="Jensen G.J."/>
        </authorList>
    </citation>
    <scope>NUCLEOTIDE SEQUENCE [LARGE SCALE GENOMIC DNA]</scope>
    <source>
        <strain evidence="1 2">DSM 6540</strain>
    </source>
</reference>
<protein>
    <submittedName>
        <fullName evidence="1">Uncharacterized protein</fullName>
    </submittedName>
</protein>
<dbReference type="Proteomes" id="UP000003240">
    <property type="component" value="Unassembled WGS sequence"/>
</dbReference>
<keyword evidence="2" id="KW-1185">Reference proteome</keyword>
<organism evidence="1 2">
    <name type="scientific">Acetonema longum DSM 6540</name>
    <dbReference type="NCBI Taxonomy" id="1009370"/>
    <lineage>
        <taxon>Bacteria</taxon>
        <taxon>Bacillati</taxon>
        <taxon>Bacillota</taxon>
        <taxon>Negativicutes</taxon>
        <taxon>Acetonemataceae</taxon>
        <taxon>Acetonema</taxon>
    </lineage>
</organism>
<accession>F7NHF1</accession>
<name>F7NHF1_9FIRM</name>